<protein>
    <recommendedName>
        <fullName evidence="4">DUF4153 domain-containing protein</fullName>
    </recommendedName>
</protein>
<keyword evidence="1" id="KW-0812">Transmembrane</keyword>
<evidence type="ECO:0000313" key="3">
    <source>
        <dbReference type="Proteomes" id="UP000182466"/>
    </source>
</evidence>
<dbReference type="RefSeq" id="WP_051372234.1">
    <property type="nucleotide sequence ID" value="NZ_FPAW01000005.1"/>
</dbReference>
<dbReference type="AlphaFoldDB" id="A0A1I6ZWG1"/>
<sequence length="592" mass="62974">MALNNEQQIAVHRMVLAALGAAAALGLWLLSDHWDDTALAAPVFLALFIFVPVYFGVALALAGPVSVGRALAGALALTVPVTALVSLAGLRQVQATDLLDDPAMLGVAALLVLFSTPFLLVWLQDRPSVLRYASLFDAAWTMTVRYVAAWAFVAVFWLVVFLSDSLLKLVDIDAIGQVLGTDWARFGLSGAVLGLGLAVVDELRDTISPFVFLRLFRLLVPVVLAVVAVFLVAVPVRGLSDLFGDFSAAGPLMGAAIAAVTLISVALDRSDETAVRTRGLRGATRGLALLLPLLAALAVWALVLRVRDYGWTPDRILASLFAMFLLAYGLGYGAACLGRTGWMARVRRVNVAMALAAIAVLALWMTPVLDVYRLSSASQLARFQAGQSKLVQLPLWQMGHDWGRAGKAALARLETMTDRADHAELLARIQDVRNEVNPFQFEQAVQARSAPDRARALLEVMAVRPQGSRMSPGLLAAAPAYRLDQWLTGCRRRLPDGRAGCVLVQGAFSPSAPAGAQGIVLYLDGDGTARADHVVLRMPGEAAVRDVFDPVANSWPILPGEAVAQALDGEFQIRPSGSNALFIGGAVLGAAP</sequence>
<dbReference type="Proteomes" id="UP000182466">
    <property type="component" value="Unassembled WGS sequence"/>
</dbReference>
<feature type="transmembrane region" description="Helical" evidence="1">
    <location>
        <begin position="349"/>
        <end position="369"/>
    </location>
</feature>
<feature type="transmembrane region" description="Helical" evidence="1">
    <location>
        <begin position="316"/>
        <end position="337"/>
    </location>
</feature>
<evidence type="ECO:0008006" key="4">
    <source>
        <dbReference type="Google" id="ProtNLM"/>
    </source>
</evidence>
<feature type="transmembrane region" description="Helical" evidence="1">
    <location>
        <begin position="287"/>
        <end position="304"/>
    </location>
</feature>
<feature type="transmembrane region" description="Helical" evidence="1">
    <location>
        <begin position="102"/>
        <end position="123"/>
    </location>
</feature>
<evidence type="ECO:0000313" key="2">
    <source>
        <dbReference type="EMBL" id="SFT66947.1"/>
    </source>
</evidence>
<proteinExistence type="predicted"/>
<feature type="transmembrane region" description="Helical" evidence="1">
    <location>
        <begin position="248"/>
        <end position="267"/>
    </location>
</feature>
<feature type="transmembrane region" description="Helical" evidence="1">
    <location>
        <begin position="12"/>
        <end position="31"/>
    </location>
</feature>
<dbReference type="EMBL" id="FPAW01000005">
    <property type="protein sequence ID" value="SFT66947.1"/>
    <property type="molecule type" value="Genomic_DNA"/>
</dbReference>
<dbReference type="STRING" id="999627.SAMN05216236_10521"/>
<feature type="transmembrane region" description="Helical" evidence="1">
    <location>
        <begin position="183"/>
        <end position="203"/>
    </location>
</feature>
<evidence type="ECO:0000256" key="1">
    <source>
        <dbReference type="SAM" id="Phobius"/>
    </source>
</evidence>
<keyword evidence="1" id="KW-1133">Transmembrane helix</keyword>
<dbReference type="OrthoDB" id="7402611at2"/>
<keyword evidence="1" id="KW-0472">Membrane</keyword>
<feature type="transmembrane region" description="Helical" evidence="1">
    <location>
        <begin position="215"/>
        <end position="236"/>
    </location>
</feature>
<feature type="transmembrane region" description="Helical" evidence="1">
    <location>
        <begin position="70"/>
        <end position="90"/>
    </location>
</feature>
<name>A0A1I6ZWG1_9RHOB</name>
<feature type="transmembrane region" description="Helical" evidence="1">
    <location>
        <begin position="43"/>
        <end position="63"/>
    </location>
</feature>
<organism evidence="2 3">
    <name type="scientific">Sedimentitalea nanhaiensis</name>
    <dbReference type="NCBI Taxonomy" id="999627"/>
    <lineage>
        <taxon>Bacteria</taxon>
        <taxon>Pseudomonadati</taxon>
        <taxon>Pseudomonadota</taxon>
        <taxon>Alphaproteobacteria</taxon>
        <taxon>Rhodobacterales</taxon>
        <taxon>Paracoccaceae</taxon>
        <taxon>Sedimentitalea</taxon>
    </lineage>
</organism>
<accession>A0A1I6ZWG1</accession>
<reference evidence="2 3" key="1">
    <citation type="submission" date="2016-10" db="EMBL/GenBank/DDBJ databases">
        <authorList>
            <person name="de Groot N.N."/>
        </authorList>
    </citation>
    <scope>NUCLEOTIDE SEQUENCE [LARGE SCALE GENOMIC DNA]</scope>
    <source>
        <strain evidence="2 3">CGMCC 1.10959</strain>
    </source>
</reference>
<dbReference type="eggNOG" id="COG0474">
    <property type="taxonomic scope" value="Bacteria"/>
</dbReference>
<gene>
    <name evidence="2" type="ORF">SAMN05216236_10521</name>
</gene>
<keyword evidence="3" id="KW-1185">Reference proteome</keyword>
<feature type="transmembrane region" description="Helical" evidence="1">
    <location>
        <begin position="144"/>
        <end position="163"/>
    </location>
</feature>